<comment type="caution">
    <text evidence="2">The sequence shown here is derived from an EMBL/GenBank/DDBJ whole genome shotgun (WGS) entry which is preliminary data.</text>
</comment>
<dbReference type="PROSITE" id="PS50995">
    <property type="entry name" value="HTH_MARR_2"/>
    <property type="match status" value="1"/>
</dbReference>
<feature type="domain" description="HTH marR-type" evidence="1">
    <location>
        <begin position="10"/>
        <end position="143"/>
    </location>
</feature>
<dbReference type="PRINTS" id="PR00598">
    <property type="entry name" value="HTHMARR"/>
</dbReference>
<protein>
    <submittedName>
        <fullName evidence="2">MarR family transcriptional regulator</fullName>
    </submittedName>
</protein>
<proteinExistence type="predicted"/>
<dbReference type="SMART" id="SM00347">
    <property type="entry name" value="HTH_MARR"/>
    <property type="match status" value="1"/>
</dbReference>
<dbReference type="RefSeq" id="WP_138864500.1">
    <property type="nucleotide sequence ID" value="NZ_VCPC01000003.1"/>
</dbReference>
<dbReference type="InterPro" id="IPR039422">
    <property type="entry name" value="MarR/SlyA-like"/>
</dbReference>
<dbReference type="Proteomes" id="UP001191082">
    <property type="component" value="Unassembled WGS sequence"/>
</dbReference>
<dbReference type="InterPro" id="IPR036388">
    <property type="entry name" value="WH-like_DNA-bd_sf"/>
</dbReference>
<evidence type="ECO:0000259" key="1">
    <source>
        <dbReference type="PROSITE" id="PS50995"/>
    </source>
</evidence>
<organism evidence="2 3">
    <name type="scientific">Arenibacterium halophilum</name>
    <dbReference type="NCBI Taxonomy" id="2583821"/>
    <lineage>
        <taxon>Bacteria</taxon>
        <taxon>Pseudomonadati</taxon>
        <taxon>Pseudomonadota</taxon>
        <taxon>Alphaproteobacteria</taxon>
        <taxon>Rhodobacterales</taxon>
        <taxon>Paracoccaceae</taxon>
        <taxon>Arenibacterium</taxon>
    </lineage>
</organism>
<dbReference type="PANTHER" id="PTHR33164:SF43">
    <property type="entry name" value="HTH-TYPE TRANSCRIPTIONAL REPRESSOR YETL"/>
    <property type="match status" value="1"/>
</dbReference>
<dbReference type="Pfam" id="PF12802">
    <property type="entry name" value="MarR_2"/>
    <property type="match status" value="1"/>
</dbReference>
<dbReference type="InterPro" id="IPR000835">
    <property type="entry name" value="HTH_MarR-typ"/>
</dbReference>
<dbReference type="SUPFAM" id="SSF46785">
    <property type="entry name" value="Winged helix' DNA-binding domain"/>
    <property type="match status" value="1"/>
</dbReference>
<keyword evidence="3" id="KW-1185">Reference proteome</keyword>
<sequence>MPPKDDFDLHAFLPYLLNQAAEASSLGFQASYKGRYGMLRTDWRVLFHLGIHGRMTAKDIGERAKIHKTKVSRAVQRLADRRFLTRERDESDRRSEFLELTQAGQAAYRDLRAIAQEYEARLTARFSAEDTVLLKRLLVELAR</sequence>
<dbReference type="Gene3D" id="1.10.10.10">
    <property type="entry name" value="Winged helix-like DNA-binding domain superfamily/Winged helix DNA-binding domain"/>
    <property type="match status" value="1"/>
</dbReference>
<evidence type="ECO:0000313" key="2">
    <source>
        <dbReference type="EMBL" id="TMV11434.1"/>
    </source>
</evidence>
<name>A0ABY2X6M1_9RHOB</name>
<accession>A0ABY2X6M1</accession>
<reference evidence="2 3" key="1">
    <citation type="submission" date="2019-05" db="EMBL/GenBank/DDBJ databases">
        <title>Marivita sp. nov. isolated from sea sediment.</title>
        <authorList>
            <person name="Kim W."/>
        </authorList>
    </citation>
    <scope>NUCLEOTIDE SEQUENCE [LARGE SCALE GENOMIC DNA]</scope>
    <source>
        <strain evidence="2 3">CAU 1492</strain>
    </source>
</reference>
<evidence type="ECO:0000313" key="3">
    <source>
        <dbReference type="Proteomes" id="UP001191082"/>
    </source>
</evidence>
<gene>
    <name evidence="2" type="ORF">FGK64_14185</name>
</gene>
<dbReference type="InterPro" id="IPR036390">
    <property type="entry name" value="WH_DNA-bd_sf"/>
</dbReference>
<dbReference type="PANTHER" id="PTHR33164">
    <property type="entry name" value="TRANSCRIPTIONAL REGULATOR, MARR FAMILY"/>
    <property type="match status" value="1"/>
</dbReference>
<dbReference type="EMBL" id="VCPC01000003">
    <property type="protein sequence ID" value="TMV11434.1"/>
    <property type="molecule type" value="Genomic_DNA"/>
</dbReference>